<dbReference type="Gene3D" id="3.80.10.10">
    <property type="entry name" value="Ribonuclease Inhibitor"/>
    <property type="match status" value="1"/>
</dbReference>
<organism evidence="3">
    <name type="scientific">Schizophyllum commune (strain H4-8 / FGSC 9210)</name>
    <name type="common">Split gill fungus</name>
    <dbReference type="NCBI Taxonomy" id="578458"/>
    <lineage>
        <taxon>Eukaryota</taxon>
        <taxon>Fungi</taxon>
        <taxon>Dikarya</taxon>
        <taxon>Basidiomycota</taxon>
        <taxon>Agaricomycotina</taxon>
        <taxon>Agaricomycetes</taxon>
        <taxon>Agaricomycetidae</taxon>
        <taxon>Agaricales</taxon>
        <taxon>Schizophyllaceae</taxon>
        <taxon>Schizophyllum</taxon>
    </lineage>
</organism>
<evidence type="ECO:0000313" key="2">
    <source>
        <dbReference type="EMBL" id="EFI96995.1"/>
    </source>
</evidence>
<feature type="domain" description="F-box" evidence="1">
    <location>
        <begin position="4"/>
        <end position="58"/>
    </location>
</feature>
<dbReference type="Pfam" id="PF12937">
    <property type="entry name" value="F-box-like"/>
    <property type="match status" value="1"/>
</dbReference>
<dbReference type="PANTHER" id="PTHR38926">
    <property type="entry name" value="F-BOX DOMAIN CONTAINING PROTEIN, EXPRESSED"/>
    <property type="match status" value="1"/>
</dbReference>
<dbReference type="SUPFAM" id="SSF81383">
    <property type="entry name" value="F-box domain"/>
    <property type="match status" value="1"/>
</dbReference>
<dbReference type="InterPro" id="IPR001810">
    <property type="entry name" value="F-box_dom"/>
</dbReference>
<reference evidence="2 3" key="1">
    <citation type="journal article" date="2010" name="Nat. Biotechnol.">
        <title>Genome sequence of the model mushroom Schizophyllum commune.</title>
        <authorList>
            <person name="Ohm R.A."/>
            <person name="de Jong J.F."/>
            <person name="Lugones L.G."/>
            <person name="Aerts A."/>
            <person name="Kothe E."/>
            <person name="Stajich J.E."/>
            <person name="de Vries R.P."/>
            <person name="Record E."/>
            <person name="Levasseur A."/>
            <person name="Baker S.E."/>
            <person name="Bartholomew K.A."/>
            <person name="Coutinho P.M."/>
            <person name="Erdmann S."/>
            <person name="Fowler T.J."/>
            <person name="Gathman A.C."/>
            <person name="Lombard V."/>
            <person name="Henrissat B."/>
            <person name="Knabe N."/>
            <person name="Kuees U."/>
            <person name="Lilly W.W."/>
            <person name="Lindquist E."/>
            <person name="Lucas S."/>
            <person name="Magnuson J.K."/>
            <person name="Piumi F."/>
            <person name="Raudaskoski M."/>
            <person name="Salamov A."/>
            <person name="Schmutz J."/>
            <person name="Schwarze F.W.M.R."/>
            <person name="vanKuyk P.A."/>
            <person name="Horton J.S."/>
            <person name="Grigoriev I.V."/>
            <person name="Woesten H.A.B."/>
        </authorList>
    </citation>
    <scope>NUCLEOTIDE SEQUENCE [LARGE SCALE GENOMIC DNA]</scope>
    <source>
        <strain evidence="3">H4-8 / FGSC 9210</strain>
    </source>
</reference>
<dbReference type="InterPro" id="IPR036047">
    <property type="entry name" value="F-box-like_dom_sf"/>
</dbReference>
<dbReference type="EMBL" id="GL377306">
    <property type="protein sequence ID" value="EFI96995.1"/>
    <property type="molecule type" value="Genomic_DNA"/>
</dbReference>
<keyword evidence="3" id="KW-1185">Reference proteome</keyword>
<gene>
    <name evidence="2" type="ORF">SCHCODRAFT_109275</name>
</gene>
<dbReference type="OrthoDB" id="2835124at2759"/>
<dbReference type="RefSeq" id="XP_003031898.1">
    <property type="nucleotide sequence ID" value="XM_003031852.1"/>
</dbReference>
<evidence type="ECO:0000259" key="1">
    <source>
        <dbReference type="Pfam" id="PF12937"/>
    </source>
</evidence>
<dbReference type="KEGG" id="scm:SCHCO_01299153"/>
<dbReference type="PANTHER" id="PTHR38926:SF5">
    <property type="entry name" value="F-BOX AND LEUCINE-RICH REPEAT PROTEIN 6"/>
    <property type="match status" value="1"/>
</dbReference>
<dbReference type="GeneID" id="9589980"/>
<protein>
    <recommendedName>
        <fullName evidence="1">F-box domain-containing protein</fullName>
    </recommendedName>
</protein>
<dbReference type="Proteomes" id="UP000007431">
    <property type="component" value="Unassembled WGS sequence"/>
</dbReference>
<evidence type="ECO:0000313" key="3">
    <source>
        <dbReference type="Proteomes" id="UP000007431"/>
    </source>
</evidence>
<dbReference type="VEuPathDB" id="FungiDB:SCHCODRAFT_01299153"/>
<accession>D8Q5N2</accession>
<dbReference type="InterPro" id="IPR032675">
    <property type="entry name" value="LRR_dom_sf"/>
</dbReference>
<proteinExistence type="predicted"/>
<dbReference type="AlphaFoldDB" id="D8Q5N2"/>
<dbReference type="SUPFAM" id="SSF52047">
    <property type="entry name" value="RNI-like"/>
    <property type="match status" value="1"/>
</dbReference>
<dbReference type="InParanoid" id="D8Q5N2"/>
<name>D8Q5N2_SCHCM</name>
<dbReference type="Gene3D" id="1.20.1280.50">
    <property type="match status" value="1"/>
</dbReference>
<dbReference type="HOGENOM" id="CLU_614170_0_0_1"/>
<sequence>MARIDDLPTEILIEILLAALPTYWFRSRPFSERLHISQVCSRWRAICLQTPRIWRRISYTQYRSEDGWRDEDVAALREYLQRSAGATLSVTMGNYRVSGYVDALRGGLPCISDLWSVVFAESRRWRVARFVLDEGVPIPVPYDEPIDIPELEEAGVVCPVDPDLAYPIEFYDLAFRWFANAPKLRRLSIGEPFFASVVEVVWERLTHLNLGLSSESLQEYVTEILPRCTALEHLEISNVYVDWEEGIPVVEIPTLRALVLHDEAVFLCRYLHVPRLERLAVNVDHHGPQKNHRDAFLMLAQRHPLGELRYLYINAQLRIWSNVDAMLEHTPGLTYLHIADSSRWRPPPELPKICAIGRLRALRTLSLQLDVSGWNSSAAATQLAAELARLPELEKFEMWNKRDDPDHDTAFDEQWLKGLRERGVAVEKRSWYPHLPGDSGVWESD</sequence>
<feature type="non-terminal residue" evidence="2">
    <location>
        <position position="445"/>
    </location>
</feature>